<evidence type="ECO:0000256" key="4">
    <source>
        <dbReference type="ARBA" id="ARBA00012201"/>
    </source>
</evidence>
<evidence type="ECO:0000256" key="8">
    <source>
        <dbReference type="ARBA" id="ARBA00022840"/>
    </source>
</evidence>
<keyword evidence="8" id="KW-0067">ATP-binding</keyword>
<protein>
    <recommendedName>
        <fullName evidence="4">adenylate cyclase</fullName>
        <ecNumber evidence="4">4.6.1.1</ecNumber>
    </recommendedName>
</protein>
<evidence type="ECO:0000256" key="5">
    <source>
        <dbReference type="ARBA" id="ARBA00022692"/>
    </source>
</evidence>
<feature type="region of interest" description="Disordered" evidence="15">
    <location>
        <begin position="404"/>
        <end position="480"/>
    </location>
</feature>
<feature type="region of interest" description="Disordered" evidence="15">
    <location>
        <begin position="319"/>
        <end position="388"/>
    </location>
</feature>
<dbReference type="GO" id="GO:0005524">
    <property type="term" value="F:ATP binding"/>
    <property type="evidence" value="ECO:0007669"/>
    <property type="project" value="UniProtKB-KW"/>
</dbReference>
<evidence type="ECO:0000256" key="13">
    <source>
        <dbReference type="ARBA" id="ARBA00023239"/>
    </source>
</evidence>
<evidence type="ECO:0000256" key="15">
    <source>
        <dbReference type="SAM" id="MobiDB-lite"/>
    </source>
</evidence>
<keyword evidence="10" id="KW-1133">Transmembrane helix</keyword>
<dbReference type="GO" id="GO:0035556">
    <property type="term" value="P:intracellular signal transduction"/>
    <property type="evidence" value="ECO:0007669"/>
    <property type="project" value="InterPro"/>
</dbReference>
<gene>
    <name evidence="17" type="primary">Adcy2_2</name>
    <name evidence="17" type="ORF">GWK47_011911</name>
</gene>
<reference evidence="17" key="1">
    <citation type="submission" date="2020-07" db="EMBL/GenBank/DDBJ databases">
        <title>The High-quality genome of the commercially important snow crab, Chionoecetes opilio.</title>
        <authorList>
            <person name="Jeong J.-H."/>
            <person name="Ryu S."/>
        </authorList>
    </citation>
    <scope>NUCLEOTIDE SEQUENCE</scope>
    <source>
        <strain evidence="17">MADBK_172401_WGS</strain>
        <tissue evidence="17">Digestive gland</tissue>
    </source>
</reference>
<dbReference type="InterPro" id="IPR029787">
    <property type="entry name" value="Nucleotide_cyclase"/>
</dbReference>
<comment type="cofactor">
    <cofactor evidence="2">
        <name>Mg(2+)</name>
        <dbReference type="ChEBI" id="CHEBI:18420"/>
    </cofactor>
</comment>
<keyword evidence="5" id="KW-0812">Transmembrane</keyword>
<evidence type="ECO:0000256" key="7">
    <source>
        <dbReference type="ARBA" id="ARBA00022741"/>
    </source>
</evidence>
<sequence>MVKKLKQPKAERYLNRQNATDELYHESFKNVSVIFASIPNYSKLNREHKYDKDGTKCLKVLNEIISDFDMLTYDDLFQTIEKIKIVGSTYMAACGLHPDGDEVSEAERSMEENVSTIAKFAAAMFKKLEVFNSDGFQEFQLRVGINAGPVIAGVIGAHKPMYDIWGDTVNVASRMDYTGESGKIHVTATAGDILQGLGWSVTCRGEIKVKGKGFMTTYYVDPMSAPKEPSPLQPPDTPSNNNNNDNKNRKSSQDTTGERRRSSQLSLTSIKGFLSSHRGSLDINTSKDVDTQSTRSLPIYKPIKNETETTHRWEMEDLGSVGTTPRSSFDSKDSGVVKGSYRPSYPSPVAEEAEWTAGAASPLQKHPSKSSVSMIQTAPGHEPLRGSNDNEIFKQLINCKSKPHLSLKKNSSSSPDLSRTPVKDSTSVKSSFTIGASRKSSKSKNKRCTNVRQAQDHLLAHSSPHTSIMMDSEEVQSVWL</sequence>
<keyword evidence="9" id="KW-0460">Magnesium</keyword>
<evidence type="ECO:0000256" key="9">
    <source>
        <dbReference type="ARBA" id="ARBA00022842"/>
    </source>
</evidence>
<feature type="compositionally biased region" description="Basic residues" evidence="15">
    <location>
        <begin position="439"/>
        <end position="449"/>
    </location>
</feature>
<dbReference type="PANTHER" id="PTHR45627">
    <property type="entry name" value="ADENYLATE CYCLASE TYPE 1"/>
    <property type="match status" value="1"/>
</dbReference>
<dbReference type="FunFam" id="3.30.70.1230:FF:000032">
    <property type="entry name" value="Adenylyl cyclase 78C"/>
    <property type="match status" value="1"/>
</dbReference>
<evidence type="ECO:0000313" key="18">
    <source>
        <dbReference type="Proteomes" id="UP000770661"/>
    </source>
</evidence>
<evidence type="ECO:0000313" key="17">
    <source>
        <dbReference type="EMBL" id="KAG0715444.1"/>
    </source>
</evidence>
<dbReference type="PROSITE" id="PS50125">
    <property type="entry name" value="GUANYLATE_CYCLASE_2"/>
    <property type="match status" value="1"/>
</dbReference>
<feature type="region of interest" description="Disordered" evidence="15">
    <location>
        <begin position="224"/>
        <end position="269"/>
    </location>
</feature>
<keyword evidence="18" id="KW-1185">Reference proteome</keyword>
<keyword evidence="11" id="KW-0115">cAMP biosynthesis</keyword>
<evidence type="ECO:0000256" key="6">
    <source>
        <dbReference type="ARBA" id="ARBA00022723"/>
    </source>
</evidence>
<dbReference type="GO" id="GO:0006171">
    <property type="term" value="P:cAMP biosynthetic process"/>
    <property type="evidence" value="ECO:0007669"/>
    <property type="project" value="UniProtKB-KW"/>
</dbReference>
<proteinExistence type="inferred from homology"/>
<keyword evidence="13 14" id="KW-0456">Lyase</keyword>
<comment type="subcellular location">
    <subcellularLocation>
        <location evidence="3">Membrane</location>
        <topology evidence="3">Multi-pass membrane protein</topology>
    </subcellularLocation>
</comment>
<evidence type="ECO:0000259" key="16">
    <source>
        <dbReference type="PROSITE" id="PS50125"/>
    </source>
</evidence>
<dbReference type="GO" id="GO:0005886">
    <property type="term" value="C:plasma membrane"/>
    <property type="evidence" value="ECO:0007669"/>
    <property type="project" value="TreeGrafter"/>
</dbReference>
<evidence type="ECO:0000256" key="3">
    <source>
        <dbReference type="ARBA" id="ARBA00004141"/>
    </source>
</evidence>
<name>A0A8J5CM38_CHIOP</name>
<dbReference type="CDD" id="cd07302">
    <property type="entry name" value="CHD"/>
    <property type="match status" value="1"/>
</dbReference>
<dbReference type="InterPro" id="IPR001054">
    <property type="entry name" value="A/G_cyclase"/>
</dbReference>
<dbReference type="AlphaFoldDB" id="A0A8J5CM38"/>
<comment type="similarity">
    <text evidence="14">Belongs to the adenylyl cyclase class-4/guanylyl cyclase family.</text>
</comment>
<feature type="domain" description="Guanylate cyclase" evidence="16">
    <location>
        <begin position="32"/>
        <end position="176"/>
    </location>
</feature>
<evidence type="ECO:0000256" key="14">
    <source>
        <dbReference type="RuleBase" id="RU000405"/>
    </source>
</evidence>
<keyword evidence="7" id="KW-0547">Nucleotide-binding</keyword>
<dbReference type="GO" id="GO:0004016">
    <property type="term" value="F:adenylate cyclase activity"/>
    <property type="evidence" value="ECO:0007669"/>
    <property type="project" value="UniProtKB-EC"/>
</dbReference>
<dbReference type="OrthoDB" id="10006362at2759"/>
<organism evidence="17 18">
    <name type="scientific">Chionoecetes opilio</name>
    <name type="common">Atlantic snow crab</name>
    <name type="synonym">Cancer opilio</name>
    <dbReference type="NCBI Taxonomy" id="41210"/>
    <lineage>
        <taxon>Eukaryota</taxon>
        <taxon>Metazoa</taxon>
        <taxon>Ecdysozoa</taxon>
        <taxon>Arthropoda</taxon>
        <taxon>Crustacea</taxon>
        <taxon>Multicrustacea</taxon>
        <taxon>Malacostraca</taxon>
        <taxon>Eumalacostraca</taxon>
        <taxon>Eucarida</taxon>
        <taxon>Decapoda</taxon>
        <taxon>Pleocyemata</taxon>
        <taxon>Brachyura</taxon>
        <taxon>Eubrachyura</taxon>
        <taxon>Majoidea</taxon>
        <taxon>Majidae</taxon>
        <taxon>Chionoecetes</taxon>
    </lineage>
</organism>
<keyword evidence="12" id="KW-0472">Membrane</keyword>
<dbReference type="SMART" id="SM00044">
    <property type="entry name" value="CYCc"/>
    <property type="match status" value="1"/>
</dbReference>
<keyword evidence="6" id="KW-0479">Metal-binding</keyword>
<dbReference type="Gene3D" id="3.30.70.1230">
    <property type="entry name" value="Nucleotide cyclase"/>
    <property type="match status" value="1"/>
</dbReference>
<evidence type="ECO:0000256" key="2">
    <source>
        <dbReference type="ARBA" id="ARBA00001946"/>
    </source>
</evidence>
<dbReference type="InterPro" id="IPR018297">
    <property type="entry name" value="A/G_cyclase_CS"/>
</dbReference>
<feature type="compositionally biased region" description="Pro residues" evidence="15">
    <location>
        <begin position="228"/>
        <end position="237"/>
    </location>
</feature>
<dbReference type="GO" id="GO:0007189">
    <property type="term" value="P:adenylate cyclase-activating G protein-coupled receptor signaling pathway"/>
    <property type="evidence" value="ECO:0007669"/>
    <property type="project" value="TreeGrafter"/>
</dbReference>
<feature type="compositionally biased region" description="Basic and acidic residues" evidence="15">
    <location>
        <begin position="246"/>
        <end position="261"/>
    </location>
</feature>
<evidence type="ECO:0000256" key="11">
    <source>
        <dbReference type="ARBA" id="ARBA00022998"/>
    </source>
</evidence>
<dbReference type="EMBL" id="JACEEZ010019692">
    <property type="protein sequence ID" value="KAG0715444.1"/>
    <property type="molecule type" value="Genomic_DNA"/>
</dbReference>
<accession>A0A8J5CM38</accession>
<evidence type="ECO:0000256" key="1">
    <source>
        <dbReference type="ARBA" id="ARBA00001593"/>
    </source>
</evidence>
<evidence type="ECO:0000256" key="12">
    <source>
        <dbReference type="ARBA" id="ARBA00023136"/>
    </source>
</evidence>
<comment type="catalytic activity">
    <reaction evidence="1">
        <text>ATP = 3',5'-cyclic AMP + diphosphate</text>
        <dbReference type="Rhea" id="RHEA:15389"/>
        <dbReference type="ChEBI" id="CHEBI:30616"/>
        <dbReference type="ChEBI" id="CHEBI:33019"/>
        <dbReference type="ChEBI" id="CHEBI:58165"/>
        <dbReference type="EC" id="4.6.1.1"/>
    </reaction>
</comment>
<evidence type="ECO:0000256" key="10">
    <source>
        <dbReference type="ARBA" id="ARBA00022989"/>
    </source>
</evidence>
<dbReference type="Pfam" id="PF00211">
    <property type="entry name" value="Guanylate_cyc"/>
    <property type="match status" value="1"/>
</dbReference>
<dbReference type="PROSITE" id="PS00452">
    <property type="entry name" value="GUANYLATE_CYCLASE_1"/>
    <property type="match status" value="1"/>
</dbReference>
<comment type="caution">
    <text evidence="17">The sequence shown here is derived from an EMBL/GenBank/DDBJ whole genome shotgun (WGS) entry which is preliminary data.</text>
</comment>
<dbReference type="PANTHER" id="PTHR45627:SF12">
    <property type="entry name" value="ADENYLATE CYCLASE TYPE 2"/>
    <property type="match status" value="1"/>
</dbReference>
<feature type="compositionally biased region" description="Polar residues" evidence="15">
    <location>
        <begin position="408"/>
        <end position="434"/>
    </location>
</feature>
<dbReference type="SUPFAM" id="SSF55073">
    <property type="entry name" value="Nucleotide cyclase"/>
    <property type="match status" value="1"/>
</dbReference>
<dbReference type="GO" id="GO:0046872">
    <property type="term" value="F:metal ion binding"/>
    <property type="evidence" value="ECO:0007669"/>
    <property type="project" value="UniProtKB-KW"/>
</dbReference>
<dbReference type="GO" id="GO:0007193">
    <property type="term" value="P:adenylate cyclase-inhibiting G protein-coupled receptor signaling pathway"/>
    <property type="evidence" value="ECO:0007669"/>
    <property type="project" value="TreeGrafter"/>
</dbReference>
<dbReference type="Proteomes" id="UP000770661">
    <property type="component" value="Unassembled WGS sequence"/>
</dbReference>
<dbReference type="EC" id="4.6.1.1" evidence="4"/>